<protein>
    <recommendedName>
        <fullName evidence="1">MaoC-like domain-containing protein</fullName>
    </recommendedName>
</protein>
<dbReference type="InterPro" id="IPR002539">
    <property type="entry name" value="MaoC-like_dom"/>
</dbReference>
<gene>
    <name evidence="2" type="ORF">PL78_15050</name>
</gene>
<dbReference type="Proteomes" id="UP000266744">
    <property type="component" value="Chromosome"/>
</dbReference>
<name>A0ABN4PZX3_YERET</name>
<keyword evidence="3" id="KW-1185">Reference proteome</keyword>
<sequence>MKLYFDEQAIADWADYSGDYNPIHFSLSHAQAMGSANIVAHGMLALMHIQHRLSLDDIQPNQDWVAIKTLFRSPVLQKLHYELAIKKKNQRDYFLLFSEDRSCEAITGSRYKTHPMEKITEYSPEDVLIEHSLYEEKKALFETTYPYFDSAWLFMDSLVFTRFSQSEFLFVNICHLLNNPQIKQQSDLFAELRVLQTTHRVLVAPDFFKVKISGLDSSLNIRFRLCQPIMISSSQNIISSLFQLKVIINGQFVMQSDIGIQIQSK</sequence>
<dbReference type="RefSeq" id="WP_064516735.1">
    <property type="nucleotide sequence ID" value="NZ_CBCSBH010000079.1"/>
</dbReference>
<dbReference type="Gene3D" id="3.10.129.10">
    <property type="entry name" value="Hotdog Thioesterase"/>
    <property type="match status" value="1"/>
</dbReference>
<evidence type="ECO:0000313" key="3">
    <source>
        <dbReference type="Proteomes" id="UP000266744"/>
    </source>
</evidence>
<evidence type="ECO:0000259" key="1">
    <source>
        <dbReference type="Pfam" id="PF01575"/>
    </source>
</evidence>
<proteinExistence type="predicted"/>
<organism evidence="2 3">
    <name type="scientific">Yersinia entomophaga</name>
    <dbReference type="NCBI Taxonomy" id="935293"/>
    <lineage>
        <taxon>Bacteria</taxon>
        <taxon>Pseudomonadati</taxon>
        <taxon>Pseudomonadota</taxon>
        <taxon>Gammaproteobacteria</taxon>
        <taxon>Enterobacterales</taxon>
        <taxon>Yersiniaceae</taxon>
        <taxon>Yersinia</taxon>
    </lineage>
</organism>
<feature type="domain" description="MaoC-like" evidence="1">
    <location>
        <begin position="7"/>
        <end position="93"/>
    </location>
</feature>
<dbReference type="SUPFAM" id="SSF54637">
    <property type="entry name" value="Thioesterase/thiol ester dehydrase-isomerase"/>
    <property type="match status" value="1"/>
</dbReference>
<accession>A0ABN4PZX3</accession>
<dbReference type="Pfam" id="PF01575">
    <property type="entry name" value="MaoC_dehydratas"/>
    <property type="match status" value="1"/>
</dbReference>
<reference evidence="3" key="1">
    <citation type="journal article" date="2016" name="Toxins">
        <title>The Draft Genome Sequence of the Yersinia entomophaga Entomopathogenic Type Strain MH96T.</title>
        <authorList>
            <person name="Hurst M.R."/>
            <person name="Beattie A."/>
            <person name="Altermann E."/>
            <person name="Moraga R.M."/>
            <person name="Harper L.A."/>
            <person name="Calder J."/>
            <person name="Laugraud A."/>
        </authorList>
    </citation>
    <scope>NUCLEOTIDE SEQUENCE [LARGE SCALE GENOMIC DNA]</scope>
    <source>
        <strain evidence="3">MH96</strain>
    </source>
</reference>
<evidence type="ECO:0000313" key="2">
    <source>
        <dbReference type="EMBL" id="ANI31131.1"/>
    </source>
</evidence>
<dbReference type="InterPro" id="IPR029069">
    <property type="entry name" value="HotDog_dom_sf"/>
</dbReference>
<dbReference type="EMBL" id="CP010029">
    <property type="protein sequence ID" value="ANI31131.1"/>
    <property type="molecule type" value="Genomic_DNA"/>
</dbReference>